<dbReference type="GO" id="GO:0046872">
    <property type="term" value="F:metal ion binding"/>
    <property type="evidence" value="ECO:0007669"/>
    <property type="project" value="UniProtKB-KW"/>
</dbReference>
<dbReference type="EMBL" id="RRCT01000007">
    <property type="protein sequence ID" value="RQW74742.1"/>
    <property type="molecule type" value="Genomic_DNA"/>
</dbReference>
<gene>
    <name evidence="4" type="ORF">EBB45_09055</name>
</gene>
<dbReference type="PANTHER" id="PTHR42796">
    <property type="entry name" value="FUMARYLACETOACETATE HYDROLASE DOMAIN-CONTAINING PROTEIN 2A-RELATED"/>
    <property type="match status" value="1"/>
</dbReference>
<evidence type="ECO:0000259" key="3">
    <source>
        <dbReference type="Pfam" id="PF01557"/>
    </source>
</evidence>
<dbReference type="InterPro" id="IPR011234">
    <property type="entry name" value="Fumarylacetoacetase-like_C"/>
</dbReference>
<dbReference type="GO" id="GO:0016787">
    <property type="term" value="F:hydrolase activity"/>
    <property type="evidence" value="ECO:0007669"/>
    <property type="project" value="UniProtKB-KW"/>
</dbReference>
<organism evidence="4 5">
    <name type="scientific">Lysinibacillus composti</name>
    <dbReference type="NCBI Taxonomy" id="720633"/>
    <lineage>
        <taxon>Bacteria</taxon>
        <taxon>Bacillati</taxon>
        <taxon>Bacillota</taxon>
        <taxon>Bacilli</taxon>
        <taxon>Bacillales</taxon>
        <taxon>Bacillaceae</taxon>
        <taxon>Lysinibacillus</taxon>
    </lineage>
</organism>
<protein>
    <submittedName>
        <fullName evidence="4">FAA hydrolase family protein</fullName>
    </submittedName>
</protein>
<name>A0A3N9UQC6_9BACI</name>
<keyword evidence="2" id="KW-0479">Metal-binding</keyword>
<dbReference type="SUPFAM" id="SSF56529">
    <property type="entry name" value="FAH"/>
    <property type="match status" value="1"/>
</dbReference>
<comment type="similarity">
    <text evidence="1">Belongs to the FAH family.</text>
</comment>
<evidence type="ECO:0000313" key="5">
    <source>
        <dbReference type="Proteomes" id="UP000274033"/>
    </source>
</evidence>
<dbReference type="RefSeq" id="WP_124764166.1">
    <property type="nucleotide sequence ID" value="NZ_JAFBDY010000006.1"/>
</dbReference>
<evidence type="ECO:0000256" key="2">
    <source>
        <dbReference type="ARBA" id="ARBA00022723"/>
    </source>
</evidence>
<comment type="caution">
    <text evidence="4">The sequence shown here is derived from an EMBL/GenBank/DDBJ whole genome shotgun (WGS) entry which is preliminary data.</text>
</comment>
<dbReference type="Gene3D" id="3.90.850.10">
    <property type="entry name" value="Fumarylacetoacetase-like, C-terminal domain"/>
    <property type="match status" value="1"/>
</dbReference>
<reference evidence="4 5" key="1">
    <citation type="journal article" date="2013" name="J. Microbiol.">
        <title>Lysinibacillus chungkukjangi sp. nov., isolated from Chungkukjang, Korean fermented soybean food.</title>
        <authorList>
            <person name="Kim S.J."/>
            <person name="Jang Y.H."/>
            <person name="Hamada M."/>
            <person name="Ahn J.H."/>
            <person name="Weon H.Y."/>
            <person name="Suzuki K."/>
            <person name="Whang K.S."/>
            <person name="Kwon S.W."/>
        </authorList>
    </citation>
    <scope>NUCLEOTIDE SEQUENCE [LARGE SCALE GENOMIC DNA]</scope>
    <source>
        <strain evidence="4 5">MCCC 1A12701</strain>
    </source>
</reference>
<accession>A0A3N9UQC6</accession>
<dbReference type="InterPro" id="IPR051121">
    <property type="entry name" value="FAH"/>
</dbReference>
<dbReference type="InterPro" id="IPR036663">
    <property type="entry name" value="Fumarylacetoacetase_C_sf"/>
</dbReference>
<keyword evidence="4" id="KW-0378">Hydrolase</keyword>
<keyword evidence="5" id="KW-1185">Reference proteome</keyword>
<dbReference type="PANTHER" id="PTHR42796:SF4">
    <property type="entry name" value="FUMARYLACETOACETATE HYDROLASE DOMAIN-CONTAINING PROTEIN 2A"/>
    <property type="match status" value="1"/>
</dbReference>
<proteinExistence type="inferred from homology"/>
<dbReference type="GO" id="GO:0016853">
    <property type="term" value="F:isomerase activity"/>
    <property type="evidence" value="ECO:0007669"/>
    <property type="project" value="UniProtKB-ARBA"/>
</dbReference>
<dbReference type="OrthoDB" id="9805307at2"/>
<sequence length="288" mass="31762">MRFVNFKDGEKNRLGLKVEQGIIDVEKTANSHSLDVPLTIEQVIAGGEQSLAELRQLVEKECTYVSDDEDFTYAPCISEPEKIICVGLNYVDHAEESKMDIPTSPVLFSKFNNALAAHNQTIALPPKAEKFDYEAELVIVIGKEASNVSKDDALSYVFGYAVGNDLSARDLQFRTGQWLLGKSLDHFAPIGPELVTADQVDPNNLNISCKVNGETRQSANTRNMIFDCATIISYVSEYMTLKPGDVIFSGTPDGVILGYPEDQQIWLKSGDEVEVSIEDIGTLFNVLV</sequence>
<dbReference type="Pfam" id="PF01557">
    <property type="entry name" value="FAA_hydrolase"/>
    <property type="match status" value="1"/>
</dbReference>
<evidence type="ECO:0000256" key="1">
    <source>
        <dbReference type="ARBA" id="ARBA00010211"/>
    </source>
</evidence>
<feature type="domain" description="Fumarylacetoacetase-like C-terminal" evidence="3">
    <location>
        <begin position="82"/>
        <end position="287"/>
    </location>
</feature>
<dbReference type="FunFam" id="3.90.850.10:FF:000002">
    <property type="entry name" value="2-hydroxyhepta-2,4-diene-1,7-dioate isomerase"/>
    <property type="match status" value="1"/>
</dbReference>
<dbReference type="GO" id="GO:0019752">
    <property type="term" value="P:carboxylic acid metabolic process"/>
    <property type="evidence" value="ECO:0007669"/>
    <property type="project" value="UniProtKB-ARBA"/>
</dbReference>
<evidence type="ECO:0000313" key="4">
    <source>
        <dbReference type="EMBL" id="RQW74742.1"/>
    </source>
</evidence>
<dbReference type="Proteomes" id="UP000274033">
    <property type="component" value="Unassembled WGS sequence"/>
</dbReference>
<dbReference type="AlphaFoldDB" id="A0A3N9UQC6"/>